<evidence type="ECO:0000259" key="2">
    <source>
        <dbReference type="PROSITE" id="PS51145"/>
    </source>
</evidence>
<organism evidence="3 4">
    <name type="scientific">Branchiostoma floridae</name>
    <name type="common">Florida lancelet</name>
    <name type="synonym">Amphioxus</name>
    <dbReference type="NCBI Taxonomy" id="7739"/>
    <lineage>
        <taxon>Eukaryota</taxon>
        <taxon>Metazoa</taxon>
        <taxon>Chordata</taxon>
        <taxon>Cephalochordata</taxon>
        <taxon>Leptocardii</taxon>
        <taxon>Amphioxiformes</taxon>
        <taxon>Branchiostomatidae</taxon>
        <taxon>Branchiostoma</taxon>
    </lineage>
</organism>
<feature type="region of interest" description="Disordered" evidence="1">
    <location>
        <begin position="1"/>
        <end position="25"/>
    </location>
</feature>
<dbReference type="PROSITE" id="PS51145">
    <property type="entry name" value="ZU5"/>
    <property type="match status" value="1"/>
</dbReference>
<evidence type="ECO:0000313" key="4">
    <source>
        <dbReference type="RefSeq" id="XP_035662162.1"/>
    </source>
</evidence>
<dbReference type="AlphaFoldDB" id="A0A9J7HRK7"/>
<dbReference type="Pfam" id="PF00791">
    <property type="entry name" value="ZU5"/>
    <property type="match status" value="1"/>
</dbReference>
<reference evidence="3" key="1">
    <citation type="journal article" date="2020" name="Nat. Ecol. Evol.">
        <title>Deeply conserved synteny resolves early events in vertebrate evolution.</title>
        <authorList>
            <person name="Simakov O."/>
            <person name="Marletaz F."/>
            <person name="Yue J.X."/>
            <person name="O'Connell B."/>
            <person name="Jenkins J."/>
            <person name="Brandt A."/>
            <person name="Calef R."/>
            <person name="Tung C.H."/>
            <person name="Huang T.K."/>
            <person name="Schmutz J."/>
            <person name="Satoh N."/>
            <person name="Yu J.K."/>
            <person name="Putnam N.H."/>
            <person name="Green R.E."/>
            <person name="Rokhsar D.S."/>
        </authorList>
    </citation>
    <scope>NUCLEOTIDE SEQUENCE [LARGE SCALE GENOMIC DNA]</scope>
    <source>
        <strain evidence="3">S238N-H82</strain>
    </source>
</reference>
<evidence type="ECO:0000256" key="1">
    <source>
        <dbReference type="SAM" id="MobiDB-lite"/>
    </source>
</evidence>
<dbReference type="Gene3D" id="2.60.220.30">
    <property type="match status" value="2"/>
</dbReference>
<dbReference type="OrthoDB" id="49113at2759"/>
<dbReference type="InterPro" id="IPR000906">
    <property type="entry name" value="ZU5_dom"/>
</dbReference>
<dbReference type="GeneID" id="118406328"/>
<dbReference type="KEGG" id="bfo:118406328"/>
<feature type="compositionally biased region" description="Basic and acidic residues" evidence="1">
    <location>
        <begin position="9"/>
        <end position="25"/>
    </location>
</feature>
<dbReference type="Proteomes" id="UP000001554">
    <property type="component" value="Chromosome 19"/>
</dbReference>
<evidence type="ECO:0000313" key="3">
    <source>
        <dbReference type="Proteomes" id="UP000001554"/>
    </source>
</evidence>
<gene>
    <name evidence="4" type="primary">LOC118406328</name>
</gene>
<proteinExistence type="predicted"/>
<accession>A0A9J7HRK7</accession>
<keyword evidence="3" id="KW-1185">Reference proteome</keyword>
<dbReference type="RefSeq" id="XP_035662162.1">
    <property type="nucleotide sequence ID" value="XM_035806269.1"/>
</dbReference>
<sequence>MGSAVSKQRGRENDVEGNPKARVTGDEAIHPDYDFYAARRTLNPRSVLIPNFDGDISKLGRYFKQKYPSDFKQVKDGDWDVKIVEFKSRQVAESVVKDVHKVEGTILEIFFEDKPLTKGDIATKGKGKKQDMTATDAGTKEDDHLYPFGEICQVKMAGQIYQVTMQEGWKTRLLMGREVMEDLLLEIIKATAKSVILEVEEEWRLGQTVPDEYDKQISYEISASSPVVQSVDLPAGCNLSIPPGATEEDTSVISAVLNPHGYEGTLQIGKNELLVSDIIEMRPAGMKFSKPLKLKIPHSLPKFDKERKYVVMTSEDDGTAWETLRTLSHQEKGQAYVIVEVAHFSSFAVVARPLEHCHRVGKGQTSELKSSKQTGIKMILPKDCLPSEEEISFKVIPVDKETLTCAGKEDGKVKNIKTMSHIVKFFKGSNLLLNSRATIVLPLSNGEGNSQVRVLSCNEKGDWEDVTDKVDDVVLKESKVAFKTKQLSSGFTVLRCDKTVDPNKIVTLVAKNTRVRRVKTVIFKKWKEPREEGIMTARMECVLEELVDDRICRATKVEGYERQEGTPTPTMSMMEDETFCALFYGSIRPNVKAINTYYGVNFTFYCNRPRILEFDVTLVGKGKGATSTVWLYPGRRERYHPRAPGKKGKTPLATAQITAPTGIICDYWLACQRFKNTLGIADTYLSPDHNMCFCETCHTGRRDSATHSRGNPKRKYAVPVGWGRFGLILNKVSEDKEVNVFTNWHRAYHGTVPGVIKKILQTSQLLMPGDTALGGTQLAEREGHFNDKRKPEGFDTKQVYLSPSILYSGDDIYAHPTWFKDPHDGKQYKARVVFQVCVRPNSYKVGPETIGARREGRTIDPLFSNNELEWSTKERGGHVLYGLLVKLEEL</sequence>
<name>A0A9J7HRK7_BRAFL</name>
<reference evidence="4" key="2">
    <citation type="submission" date="2025-08" db="UniProtKB">
        <authorList>
            <consortium name="RefSeq"/>
        </authorList>
    </citation>
    <scope>IDENTIFICATION</scope>
    <source>
        <strain evidence="4">S238N-H82</strain>
        <tissue evidence="4">Testes</tissue>
    </source>
</reference>
<protein>
    <submittedName>
        <fullName evidence="4">Uncharacterized protein LOC118406328</fullName>
    </submittedName>
</protein>
<feature type="domain" description="ZU5" evidence="2">
    <location>
        <begin position="215"/>
        <end position="353"/>
    </location>
</feature>